<dbReference type="AlphaFoldDB" id="J3MBA2"/>
<dbReference type="Gene3D" id="1.20.1280.50">
    <property type="match status" value="1"/>
</dbReference>
<feature type="domain" description="KIB1-4 beta-propeller" evidence="1">
    <location>
        <begin position="64"/>
        <end position="351"/>
    </location>
</feature>
<dbReference type="Gramene" id="OB06G12960.1">
    <property type="protein sequence ID" value="OB06G12960.1"/>
    <property type="gene ID" value="OB06G12960"/>
</dbReference>
<keyword evidence="3" id="KW-1185">Reference proteome</keyword>
<evidence type="ECO:0000313" key="3">
    <source>
        <dbReference type="Proteomes" id="UP000006038"/>
    </source>
</evidence>
<dbReference type="STRING" id="4533.J3MBA2"/>
<dbReference type="RefSeq" id="XP_006655788.1">
    <property type="nucleotide sequence ID" value="XM_006655725.2"/>
</dbReference>
<reference evidence="2" key="1">
    <citation type="journal article" date="2013" name="Nat. Commun.">
        <title>Whole-genome sequencing of Oryza brachyantha reveals mechanisms underlying Oryza genome evolution.</title>
        <authorList>
            <person name="Chen J."/>
            <person name="Huang Q."/>
            <person name="Gao D."/>
            <person name="Wang J."/>
            <person name="Lang Y."/>
            <person name="Liu T."/>
            <person name="Li B."/>
            <person name="Bai Z."/>
            <person name="Luis Goicoechea J."/>
            <person name="Liang C."/>
            <person name="Chen C."/>
            <person name="Zhang W."/>
            <person name="Sun S."/>
            <person name="Liao Y."/>
            <person name="Zhang X."/>
            <person name="Yang L."/>
            <person name="Song C."/>
            <person name="Wang M."/>
            <person name="Shi J."/>
            <person name="Liu G."/>
            <person name="Liu J."/>
            <person name="Zhou H."/>
            <person name="Zhou W."/>
            <person name="Yu Q."/>
            <person name="An N."/>
            <person name="Chen Y."/>
            <person name="Cai Q."/>
            <person name="Wang B."/>
            <person name="Liu B."/>
            <person name="Min J."/>
            <person name="Huang Y."/>
            <person name="Wu H."/>
            <person name="Li Z."/>
            <person name="Zhang Y."/>
            <person name="Yin Y."/>
            <person name="Song W."/>
            <person name="Jiang J."/>
            <person name="Jackson S.A."/>
            <person name="Wing R.A."/>
            <person name="Wang J."/>
            <person name="Chen M."/>
        </authorList>
    </citation>
    <scope>NUCLEOTIDE SEQUENCE [LARGE SCALE GENOMIC DNA]</scope>
    <source>
        <strain evidence="2">cv. IRGC 101232</strain>
    </source>
</reference>
<proteinExistence type="predicted"/>
<dbReference type="Pfam" id="PF03478">
    <property type="entry name" value="Beta-prop_KIB1-4"/>
    <property type="match status" value="1"/>
</dbReference>
<dbReference type="PANTHER" id="PTHR33110">
    <property type="entry name" value="F-BOX/KELCH-REPEAT PROTEIN-RELATED"/>
    <property type="match status" value="1"/>
</dbReference>
<dbReference type="GeneID" id="102703784"/>
<dbReference type="SUPFAM" id="SSF81383">
    <property type="entry name" value="F-box domain"/>
    <property type="match status" value="1"/>
</dbReference>
<sequence length="386" mass="42565">MASKLHCSSWADIHPELLGLVLRRLPSHADRVRLRAVCRPWRSSARIPSVPPPLPWLALLDGTFLNIASGVIHRIPVPDGACCHGSLDNWLFLVKSDGGCSLMNPFSRAKLKLPTLATYKAASTFKPSFYKLVVPWQLDSSPDSLVAVLIMGGYNFSTILICQPPVATDSSRGQKPLQHLADVAFFSGKLYAIGKFGNLLILDITGSSAKKPQILAIDSVINSKDYTGDLPEPLLKDVVYMRREYLVECSGRLLLVTRYIRSMDRARGRDSFEHHRTAGFEVLEADLSNIPGRWTRVNNLRGQALFVGKHCSKALLAGEAGCAQEDCIYFICDYPPQKFAADPLRDSGVYNMRNGMITPLLTGTAAALPHRVGQSCPTWLFPTETM</sequence>
<dbReference type="OrthoDB" id="683580at2759"/>
<dbReference type="OMA" id="FEIVECC"/>
<dbReference type="KEGG" id="obr:102703784"/>
<dbReference type="PANTHER" id="PTHR33110:SF36">
    <property type="entry name" value="OS06G0148600 PROTEIN"/>
    <property type="match status" value="1"/>
</dbReference>
<accession>J3MBA2</accession>
<dbReference type="Proteomes" id="UP000006038">
    <property type="component" value="Chromosome 6"/>
</dbReference>
<evidence type="ECO:0000313" key="2">
    <source>
        <dbReference type="EnsemblPlants" id="OB06G12960.1"/>
    </source>
</evidence>
<dbReference type="InterPro" id="IPR005174">
    <property type="entry name" value="KIB1-4_b-propeller"/>
</dbReference>
<evidence type="ECO:0000259" key="1">
    <source>
        <dbReference type="Pfam" id="PF03478"/>
    </source>
</evidence>
<protein>
    <recommendedName>
        <fullName evidence="1">KIB1-4 beta-propeller domain-containing protein</fullName>
    </recommendedName>
</protein>
<name>J3MBA2_ORYBR</name>
<gene>
    <name evidence="2" type="primary">LOC102703784</name>
</gene>
<dbReference type="HOGENOM" id="CLU_019286_9_1_1"/>
<dbReference type="EnsemblPlants" id="OB06G12960.1">
    <property type="protein sequence ID" value="OB06G12960.1"/>
    <property type="gene ID" value="OB06G12960"/>
</dbReference>
<organism evidence="2">
    <name type="scientific">Oryza brachyantha</name>
    <name type="common">malo sina</name>
    <dbReference type="NCBI Taxonomy" id="4533"/>
    <lineage>
        <taxon>Eukaryota</taxon>
        <taxon>Viridiplantae</taxon>
        <taxon>Streptophyta</taxon>
        <taxon>Embryophyta</taxon>
        <taxon>Tracheophyta</taxon>
        <taxon>Spermatophyta</taxon>
        <taxon>Magnoliopsida</taxon>
        <taxon>Liliopsida</taxon>
        <taxon>Poales</taxon>
        <taxon>Poaceae</taxon>
        <taxon>BOP clade</taxon>
        <taxon>Oryzoideae</taxon>
        <taxon>Oryzeae</taxon>
        <taxon>Oryzinae</taxon>
        <taxon>Oryza</taxon>
    </lineage>
</organism>
<reference evidence="2" key="2">
    <citation type="submission" date="2013-04" db="UniProtKB">
        <authorList>
            <consortium name="EnsemblPlants"/>
        </authorList>
    </citation>
    <scope>IDENTIFICATION</scope>
</reference>
<dbReference type="InterPro" id="IPR036047">
    <property type="entry name" value="F-box-like_dom_sf"/>
</dbReference>